<reference evidence="6 7" key="1">
    <citation type="submission" date="2018-01" db="EMBL/GenBank/DDBJ databases">
        <title>Draft genome of the strawberry crown rot pathogen Phytophthora cactorum.</title>
        <authorList>
            <person name="Armitage A.D."/>
            <person name="Lysoe E."/>
            <person name="Nellist C.F."/>
            <person name="Harrison R.J."/>
            <person name="Brurberg M.B."/>
        </authorList>
    </citation>
    <scope>NUCLEOTIDE SEQUENCE [LARGE SCALE GENOMIC DNA]</scope>
    <source>
        <strain evidence="6 7">10300</strain>
    </source>
</reference>
<comment type="caution">
    <text evidence="6">The sequence shown here is derived from an EMBL/GenBank/DDBJ whole genome shotgun (WGS) entry which is preliminary data.</text>
</comment>
<keyword evidence="1" id="KW-1133">Transmembrane helix</keyword>
<dbReference type="EMBL" id="RCMG01001315">
    <property type="protein sequence ID" value="KAG2830488.1"/>
    <property type="molecule type" value="Genomic_DNA"/>
</dbReference>
<evidence type="ECO:0000256" key="1">
    <source>
        <dbReference type="SAM" id="Phobius"/>
    </source>
</evidence>
<dbReference type="EMBL" id="RCML01001347">
    <property type="protein sequence ID" value="KAG2963321.1"/>
    <property type="molecule type" value="Genomic_DNA"/>
</dbReference>
<dbReference type="EMBL" id="RCMV01002394">
    <property type="protein sequence ID" value="KAG3203093.1"/>
    <property type="molecule type" value="Genomic_DNA"/>
</dbReference>
<dbReference type="VEuPathDB" id="FungiDB:PC110_g22215"/>
<reference evidence="2" key="2">
    <citation type="submission" date="2018-10" db="EMBL/GenBank/DDBJ databases">
        <title>Effector identification in a new, highly contiguous assembly of the strawberry crown rot pathogen Phytophthora cactorum.</title>
        <authorList>
            <person name="Armitage A.D."/>
            <person name="Nellist C.F."/>
            <person name="Bates H."/>
            <person name="Vickerstaff R.J."/>
            <person name="Harrison R.J."/>
        </authorList>
    </citation>
    <scope>NUCLEOTIDE SEQUENCE</scope>
    <source>
        <strain evidence="2">15-7</strain>
        <strain evidence="3">4040</strain>
        <strain evidence="4">P415</strain>
        <strain evidence="5">P421</strain>
    </source>
</reference>
<dbReference type="Proteomes" id="UP000735874">
    <property type="component" value="Unassembled WGS sequence"/>
</dbReference>
<sequence length="99" mass="10373">MSPAVHVDYPRGVGLARVAVIVVASLATVRAVMFGPVFASVSSVAAMVGVPFVSELLNSSSGDESFFPLEQAYQDLLKLADVIQTQPAEILREPIVAAS</sequence>
<keyword evidence="1" id="KW-0472">Membrane</keyword>
<evidence type="ECO:0000313" key="3">
    <source>
        <dbReference type="EMBL" id="KAG2895873.1"/>
    </source>
</evidence>
<dbReference type="Proteomes" id="UP000760860">
    <property type="component" value="Unassembled WGS sequence"/>
</dbReference>
<dbReference type="AlphaFoldDB" id="A0A329RD33"/>
<organism evidence="6 7">
    <name type="scientific">Phytophthora cactorum</name>
    <dbReference type="NCBI Taxonomy" id="29920"/>
    <lineage>
        <taxon>Eukaryota</taxon>
        <taxon>Sar</taxon>
        <taxon>Stramenopiles</taxon>
        <taxon>Oomycota</taxon>
        <taxon>Peronosporomycetes</taxon>
        <taxon>Peronosporales</taxon>
        <taxon>Peronosporaceae</taxon>
        <taxon>Phytophthora</taxon>
    </lineage>
</organism>
<evidence type="ECO:0000313" key="2">
    <source>
        <dbReference type="EMBL" id="KAG2830488.1"/>
    </source>
</evidence>
<dbReference type="Proteomes" id="UP000736787">
    <property type="component" value="Unassembled WGS sequence"/>
</dbReference>
<dbReference type="OrthoDB" id="10330312at2759"/>
<protein>
    <submittedName>
        <fullName evidence="6">Uncharacterized protein</fullName>
    </submittedName>
</protein>
<proteinExistence type="predicted"/>
<accession>A0A329RD33</accession>
<keyword evidence="7" id="KW-1185">Reference proteome</keyword>
<evidence type="ECO:0000313" key="7">
    <source>
        <dbReference type="Proteomes" id="UP000251314"/>
    </source>
</evidence>
<dbReference type="Proteomes" id="UP000697107">
    <property type="component" value="Unassembled WGS sequence"/>
</dbReference>
<keyword evidence="1" id="KW-0812">Transmembrane</keyword>
<name>A0A329RD33_9STRA</name>
<evidence type="ECO:0000313" key="6">
    <source>
        <dbReference type="EMBL" id="RAW21342.1"/>
    </source>
</evidence>
<dbReference type="Proteomes" id="UP000251314">
    <property type="component" value="Unassembled WGS sequence"/>
</dbReference>
<dbReference type="EMBL" id="RCMK01001363">
    <property type="protein sequence ID" value="KAG2895873.1"/>
    <property type="molecule type" value="Genomic_DNA"/>
</dbReference>
<feature type="transmembrane region" description="Helical" evidence="1">
    <location>
        <begin position="12"/>
        <end position="31"/>
    </location>
</feature>
<dbReference type="EMBL" id="MJFZ01001842">
    <property type="protein sequence ID" value="RAW21342.1"/>
    <property type="molecule type" value="Genomic_DNA"/>
</dbReference>
<evidence type="ECO:0000313" key="5">
    <source>
        <dbReference type="EMBL" id="KAG3203093.1"/>
    </source>
</evidence>
<gene>
    <name evidence="6" type="ORF">PC110_g22215</name>
    <name evidence="2" type="ORF">PC113_g21099</name>
    <name evidence="3" type="ORF">PC117_g23123</name>
    <name evidence="4" type="ORF">PC118_g20958</name>
    <name evidence="5" type="ORF">PC129_g23045</name>
</gene>
<evidence type="ECO:0000313" key="4">
    <source>
        <dbReference type="EMBL" id="KAG2963321.1"/>
    </source>
</evidence>